<protein>
    <recommendedName>
        <fullName evidence="4">Intermediate capsid protein VP6</fullName>
    </recommendedName>
</protein>
<evidence type="ECO:0000256" key="4">
    <source>
        <dbReference type="HAMAP-Rule" id="MF_04126"/>
    </source>
</evidence>
<evidence type="ECO:0000256" key="2">
    <source>
        <dbReference type="ARBA" id="ARBA00022561"/>
    </source>
</evidence>
<dbReference type="HAMAP" id="MF_04126">
    <property type="entry name" value="Rota_VP6"/>
    <property type="match status" value="1"/>
</dbReference>
<comment type="similarity">
    <text evidence="4">Belongs to the rotavirus VP6 family.</text>
</comment>
<dbReference type="GO" id="GO:0019031">
    <property type="term" value="C:viral envelope"/>
    <property type="evidence" value="ECO:0007669"/>
    <property type="project" value="UniProtKB-UniRule"/>
</dbReference>
<comment type="subcellular location">
    <subcellularLocation>
        <location evidence="4">Virion</location>
    </subcellularLocation>
    <text evidence="4">Component of the intermediate capsid. Also found in spherical cytoplasmic structures, called virus factories, that appear early after infection and are the site of viral replication and packaging.</text>
</comment>
<name>A0A077JBG6_9REOV</name>
<gene>
    <name evidence="5" type="primary">VP6</name>
</gene>
<evidence type="ECO:0000256" key="1">
    <source>
        <dbReference type="ARBA" id="ARBA00022493"/>
    </source>
</evidence>
<dbReference type="InterPro" id="IPR008980">
    <property type="entry name" value="Capsid_hemagglutn"/>
</dbReference>
<keyword evidence="2 4" id="KW-0167">Capsid protein</keyword>
<evidence type="ECO:0000313" key="5">
    <source>
        <dbReference type="EMBL" id="BAP16404.1"/>
    </source>
</evidence>
<dbReference type="SUPFAM" id="SSF48345">
    <property type="entry name" value="A virus capsid protein alpha-helical domain"/>
    <property type="match status" value="1"/>
</dbReference>
<organism evidence="5">
    <name type="scientific">Porcine rotavirus C</name>
    <dbReference type="NCBI Taxonomy" id="10968"/>
    <lineage>
        <taxon>Viruses</taxon>
        <taxon>Riboviria</taxon>
        <taxon>Orthornavirae</taxon>
        <taxon>Duplornaviricota</taxon>
        <taxon>Resentoviricetes</taxon>
        <taxon>Reovirales</taxon>
        <taxon>Sedoreoviridae</taxon>
        <taxon>Rotavirus</taxon>
        <taxon>Rotavirus tritogastroenteritidis</taxon>
        <taxon>Rotavirus C</taxon>
    </lineage>
</organism>
<evidence type="ECO:0000256" key="3">
    <source>
        <dbReference type="ARBA" id="ARBA00022844"/>
    </source>
</evidence>
<comment type="function">
    <text evidence="4">Intermediate capsid protein that self assembles to form an icosahedral capsid with a T=13 symmetry, which consists of 230 trimers of VP6, with channels at each of its five-fold vertices. This capsid constitutes the middle concentric layer of the viral mature particle. The innermost VP2 capsid and the intermediate VP6 capsid remain intact following cell entry to protect the dsRNA from degradation and to prevent unfavorable antiviral responses in the host cell during all the replication cycle of the virus. Nascent transcripts are transcribed within the structural confines of this double-layered particle (DLP) and are extruded through the channels at the five-fold axes. VP6 is required for the transcription activity of the DLP.</text>
</comment>
<comment type="subunit">
    <text evidence="4">Homotrimer. Interacts with the inner capsid protein VP2. Interacts with the outer capsid glycoprotein VP7.</text>
</comment>
<dbReference type="InterPro" id="IPR008935">
    <property type="entry name" value="Virus_capsid_a-hlx_vir"/>
</dbReference>
<dbReference type="EMBL" id="AB889501">
    <property type="protein sequence ID" value="BAP16404.1"/>
    <property type="molecule type" value="Genomic_RNA"/>
</dbReference>
<dbReference type="InterPro" id="IPR001385">
    <property type="entry name" value="Rotavirus_A/C_VP6"/>
</dbReference>
<dbReference type="Gene3D" id="2.60.120.170">
    <property type="match status" value="1"/>
</dbReference>
<dbReference type="GO" id="GO:0019064">
    <property type="term" value="P:fusion of virus membrane with host plasma membrane"/>
    <property type="evidence" value="ECO:0007669"/>
    <property type="project" value="UniProtKB-UniRule"/>
</dbReference>
<dbReference type="Gene3D" id="1.10.1350.10">
    <property type="entry name" value="Viral capsid alpha domain"/>
    <property type="match status" value="1"/>
</dbReference>
<dbReference type="SUPFAM" id="SSF49818">
    <property type="entry name" value="Viral protein domain"/>
    <property type="match status" value="1"/>
</dbReference>
<dbReference type="GO" id="GO:0039626">
    <property type="term" value="C:viral intermediate capsid"/>
    <property type="evidence" value="ECO:0007669"/>
    <property type="project" value="UniProtKB-UniRule"/>
</dbReference>
<keyword evidence="1 4" id="KW-1154">Intermediate capsid protein</keyword>
<reference evidence="5" key="1">
    <citation type="journal article" date="2014" name="Infect. Genet. Evol.">
        <title>Phylogenetic characterization of VP6 gene (inner capsid) of porcine rotavirus C collected in Japan.</title>
        <authorList>
            <person name="Suzuki T."/>
            <person name="Hasebe A."/>
            <person name="Miyazaki A."/>
            <person name="Tsunemitsu H."/>
        </authorList>
    </citation>
    <scope>NUCLEOTIDE SEQUENCE</scope>
    <source>
        <strain evidence="5">86-K5</strain>
    </source>
</reference>
<sequence>MDVLFSIAKTVSDLKKKVVVGTIYTNVEDIIQQTNELIRTLNGNTFHTGGIGTQPQKEWIFQLPQLGTTLLNLDDNYVQATRSVIDYLASFIEAVCDDEIVREASRNGMQPQSPTLIALSSSKFKTINFNNSSQSIKNWSAQSRRENPVYEYKNPMVFEYRNSYILQRANPQFGNVMGLRYYTSSNTCQIAAFDSTFAENAPNGTQRFIYNGRLKRPISNVLMKIEAGAPNISNSTVLPDPTNQTTWLFNPVQVMNGTFTIEFYNNGQLVDMVRSMGVVTVRTFDSYRITVDMIRPAAMTQYVQRVFPQGGPYAHQAAYMLSLSILDATTESVLCDSHSVDYSIVANVRRDSAMPAGTVFQPGFPWEQTLSNYTVAQEDNLERLLLVASVKRMVL</sequence>
<dbReference type="GO" id="GO:0046789">
    <property type="term" value="F:host cell surface receptor binding"/>
    <property type="evidence" value="ECO:0007669"/>
    <property type="project" value="UniProtKB-UniRule"/>
</dbReference>
<keyword evidence="3 4" id="KW-0946">Virion</keyword>
<dbReference type="GO" id="GO:0005198">
    <property type="term" value="F:structural molecule activity"/>
    <property type="evidence" value="ECO:0007669"/>
    <property type="project" value="UniProtKB-UniRule"/>
</dbReference>
<proteinExistence type="inferred from homology"/>
<accession>A0A077JBG6</accession>
<dbReference type="Pfam" id="PF00980">
    <property type="entry name" value="Rota_Capsid_VP6"/>
    <property type="match status" value="1"/>
</dbReference>